<dbReference type="Pfam" id="PF13193">
    <property type="entry name" value="AMP-binding_C"/>
    <property type="match status" value="1"/>
</dbReference>
<evidence type="ECO:0000259" key="3">
    <source>
        <dbReference type="Pfam" id="PF00501"/>
    </source>
</evidence>
<comment type="similarity">
    <text evidence="1">Belongs to the ATP-dependent AMP-binding enzyme family.</text>
</comment>
<keyword evidence="6" id="KW-1185">Reference proteome</keyword>
<dbReference type="NCBIfam" id="NF005702">
    <property type="entry name" value="PRK07514.1"/>
    <property type="match status" value="1"/>
</dbReference>
<dbReference type="Proteomes" id="UP000627446">
    <property type="component" value="Unassembled WGS sequence"/>
</dbReference>
<dbReference type="PROSITE" id="PS00455">
    <property type="entry name" value="AMP_BINDING"/>
    <property type="match status" value="1"/>
</dbReference>
<dbReference type="Gene3D" id="3.30.300.30">
    <property type="match status" value="1"/>
</dbReference>
<dbReference type="SUPFAM" id="SSF56801">
    <property type="entry name" value="Acetyl-CoA synthetase-like"/>
    <property type="match status" value="1"/>
</dbReference>
<dbReference type="InterPro" id="IPR045851">
    <property type="entry name" value="AMP-bd_C_sf"/>
</dbReference>
<protein>
    <submittedName>
        <fullName evidence="5">Malonyl-CoA synthase</fullName>
    </submittedName>
</protein>
<evidence type="ECO:0000256" key="2">
    <source>
        <dbReference type="ARBA" id="ARBA00022598"/>
    </source>
</evidence>
<name>A0A923HJ83_9BURK</name>
<dbReference type="InterPro" id="IPR020845">
    <property type="entry name" value="AMP-binding_CS"/>
</dbReference>
<evidence type="ECO:0000313" key="5">
    <source>
        <dbReference type="EMBL" id="MBC3880399.1"/>
    </source>
</evidence>
<reference evidence="5" key="1">
    <citation type="submission" date="2020-08" db="EMBL/GenBank/DDBJ databases">
        <title>Novel species isolated from subtropical streams in China.</title>
        <authorList>
            <person name="Lu H."/>
        </authorList>
    </citation>
    <scope>NUCLEOTIDE SEQUENCE</scope>
    <source>
        <strain evidence="5">LX22W</strain>
    </source>
</reference>
<feature type="domain" description="AMP-binding enzyme C-terminal" evidence="4">
    <location>
        <begin position="418"/>
        <end position="493"/>
    </location>
</feature>
<dbReference type="RefSeq" id="WP_186915085.1">
    <property type="nucleotide sequence ID" value="NZ_JACOFZ010000001.1"/>
</dbReference>
<evidence type="ECO:0000313" key="6">
    <source>
        <dbReference type="Proteomes" id="UP000627446"/>
    </source>
</evidence>
<dbReference type="PANTHER" id="PTHR43201:SF8">
    <property type="entry name" value="ACYL-COA SYNTHETASE FAMILY MEMBER 3"/>
    <property type="match status" value="1"/>
</dbReference>
<feature type="domain" description="AMP-dependent synthetase/ligase" evidence="3">
    <location>
        <begin position="26"/>
        <end position="367"/>
    </location>
</feature>
<proteinExistence type="inferred from homology"/>
<dbReference type="PANTHER" id="PTHR43201">
    <property type="entry name" value="ACYL-COA SYNTHETASE"/>
    <property type="match status" value="1"/>
</dbReference>
<sequence>MNANLYALFAQGFPSDQSRCCIETLDQAYYSYRDIERASAKIANLLSSLNLSPGARIAVQVEKSPEALILYLATLRAGYVFLPLNTAYQRQEIQYFIEDAEPEVVVCSPKHFGWVSQLAFQADTKFVFTLDATSAGANRGSLLDRATPMSDEFETVHRDSHDLAAILYTSGTTGRSKGAMLSHGNLYSNAKVLHRAWAWQENDVLIHALPLFHVHGLFVASHAVLMSGARMIFLAKFDAERVIQELPRATVMMGVPTYYVRLLQEAHLNRQICQSMRLFISGSAPLLSETFHAFAERTGHTILERYGMSETTMLVSNPYLGRRKAGTVGMALEGISVRVVDEHGKACRQGEIGGIEVHGPNVFQGYWRMPEKTAEEFTLDGYFRTGDVGRFDEEGYLSIVGRSKDLIISGGYNVYPKEIESIIDDMPEVDECAVIGIPHADFGEAVCAVVVLKRFETLDGASIIQRLKSQIANFKVPKQIHIVTELPRNAMGKVQKNLLRQQYSTSI</sequence>
<dbReference type="FunFam" id="3.30.300.30:FF:000008">
    <property type="entry name" value="2,3-dihydroxybenzoate-AMP ligase"/>
    <property type="match status" value="1"/>
</dbReference>
<dbReference type="InterPro" id="IPR000873">
    <property type="entry name" value="AMP-dep_synth/lig_dom"/>
</dbReference>
<evidence type="ECO:0000259" key="4">
    <source>
        <dbReference type="Pfam" id="PF13193"/>
    </source>
</evidence>
<comment type="caution">
    <text evidence="5">The sequence shown here is derived from an EMBL/GenBank/DDBJ whole genome shotgun (WGS) entry which is preliminary data.</text>
</comment>
<dbReference type="EMBL" id="JACOFZ010000001">
    <property type="protein sequence ID" value="MBC3880399.1"/>
    <property type="molecule type" value="Genomic_DNA"/>
</dbReference>
<organism evidence="5 6">
    <name type="scientific">Undibacterium nitidum</name>
    <dbReference type="NCBI Taxonomy" id="2762298"/>
    <lineage>
        <taxon>Bacteria</taxon>
        <taxon>Pseudomonadati</taxon>
        <taxon>Pseudomonadota</taxon>
        <taxon>Betaproteobacteria</taxon>
        <taxon>Burkholderiales</taxon>
        <taxon>Oxalobacteraceae</taxon>
        <taxon>Undibacterium</taxon>
    </lineage>
</organism>
<dbReference type="InterPro" id="IPR042099">
    <property type="entry name" value="ANL_N_sf"/>
</dbReference>
<accession>A0A923HJ83</accession>
<dbReference type="InterPro" id="IPR025110">
    <property type="entry name" value="AMP-bd_C"/>
</dbReference>
<gene>
    <name evidence="5" type="ORF">H8K36_03350</name>
</gene>
<dbReference type="AlphaFoldDB" id="A0A923HJ83"/>
<dbReference type="Gene3D" id="3.40.50.12780">
    <property type="entry name" value="N-terminal domain of ligase-like"/>
    <property type="match status" value="1"/>
</dbReference>
<keyword evidence="2" id="KW-0436">Ligase</keyword>
<dbReference type="GO" id="GO:0031956">
    <property type="term" value="F:medium-chain fatty acid-CoA ligase activity"/>
    <property type="evidence" value="ECO:0007669"/>
    <property type="project" value="TreeGrafter"/>
</dbReference>
<dbReference type="Pfam" id="PF00501">
    <property type="entry name" value="AMP-binding"/>
    <property type="match status" value="1"/>
</dbReference>
<evidence type="ECO:0000256" key="1">
    <source>
        <dbReference type="ARBA" id="ARBA00006432"/>
    </source>
</evidence>
<dbReference type="GO" id="GO:0006631">
    <property type="term" value="P:fatty acid metabolic process"/>
    <property type="evidence" value="ECO:0007669"/>
    <property type="project" value="TreeGrafter"/>
</dbReference>
<dbReference type="CDD" id="cd05941">
    <property type="entry name" value="MCS"/>
    <property type="match status" value="1"/>
</dbReference>